<name>A0A1J5PBE6_9ZZZZ</name>
<dbReference type="EMBL" id="MLJW01007577">
    <property type="protein sequence ID" value="OIQ65119.1"/>
    <property type="molecule type" value="Genomic_DNA"/>
</dbReference>
<protein>
    <recommendedName>
        <fullName evidence="2">DUF2442 domain-containing protein</fullName>
    </recommendedName>
</protein>
<sequence>MNKVMTVRPMPDGWVFVEMADGRSGEFDVTPYMKGDFFSALVNEAYFSKVRLVFKGIGWPDGQDLGPDTIAAQLGARPGSGLAMQHS</sequence>
<dbReference type="InterPro" id="IPR018841">
    <property type="entry name" value="DUF2442"/>
</dbReference>
<reference evidence="1" key="1">
    <citation type="submission" date="2016-10" db="EMBL/GenBank/DDBJ databases">
        <title>Sequence of Gallionella enrichment culture.</title>
        <authorList>
            <person name="Poehlein A."/>
            <person name="Muehling M."/>
            <person name="Daniel R."/>
        </authorList>
    </citation>
    <scope>NUCLEOTIDE SEQUENCE</scope>
</reference>
<evidence type="ECO:0008006" key="2">
    <source>
        <dbReference type="Google" id="ProtNLM"/>
    </source>
</evidence>
<accession>A0A1J5PBE6</accession>
<gene>
    <name evidence="1" type="ORF">GALL_533240</name>
</gene>
<comment type="caution">
    <text evidence="1">The sequence shown here is derived from an EMBL/GenBank/DDBJ whole genome shotgun (WGS) entry which is preliminary data.</text>
</comment>
<evidence type="ECO:0000313" key="1">
    <source>
        <dbReference type="EMBL" id="OIQ65119.1"/>
    </source>
</evidence>
<organism evidence="1">
    <name type="scientific">mine drainage metagenome</name>
    <dbReference type="NCBI Taxonomy" id="410659"/>
    <lineage>
        <taxon>unclassified sequences</taxon>
        <taxon>metagenomes</taxon>
        <taxon>ecological metagenomes</taxon>
    </lineage>
</organism>
<proteinExistence type="predicted"/>
<dbReference type="Pfam" id="PF10387">
    <property type="entry name" value="DUF2442"/>
    <property type="match status" value="1"/>
</dbReference>
<dbReference type="Gene3D" id="3.30.2020.10">
    <property type="entry name" value="NE0471-like N-terminal domain"/>
    <property type="match status" value="1"/>
</dbReference>
<dbReference type="SUPFAM" id="SSF143880">
    <property type="entry name" value="NE0471 N-terminal domain-like"/>
    <property type="match status" value="1"/>
</dbReference>
<dbReference type="InterPro" id="IPR036782">
    <property type="entry name" value="NE0471-like_N"/>
</dbReference>
<dbReference type="AlphaFoldDB" id="A0A1J5PBE6"/>